<dbReference type="PANTHER" id="PTHR43245">
    <property type="entry name" value="BIFUNCTIONAL POLYMYXIN RESISTANCE PROTEIN ARNA"/>
    <property type="match status" value="1"/>
</dbReference>
<gene>
    <name evidence="2" type="ORF">DSYM_02430</name>
</gene>
<dbReference type="EMBL" id="AP021857">
    <property type="protein sequence ID" value="BBO19544.1"/>
    <property type="molecule type" value="Genomic_DNA"/>
</dbReference>
<accession>A0A809S8E2</accession>
<dbReference type="Pfam" id="PF01370">
    <property type="entry name" value="Epimerase"/>
    <property type="match status" value="1"/>
</dbReference>
<dbReference type="InterPro" id="IPR001509">
    <property type="entry name" value="Epimerase_deHydtase"/>
</dbReference>
<protein>
    <submittedName>
        <fullName evidence="2">NAD(P)-dependent oxidoreductase</fullName>
    </submittedName>
</protein>
<dbReference type="SUPFAM" id="SSF51735">
    <property type="entry name" value="NAD(P)-binding Rossmann-fold domains"/>
    <property type="match status" value="1"/>
</dbReference>
<dbReference type="InterPro" id="IPR050177">
    <property type="entry name" value="Lipid_A_modif_metabolic_enz"/>
</dbReference>
<feature type="domain" description="NAD-dependent epimerase/dehydratase" evidence="1">
    <location>
        <begin position="3"/>
        <end position="215"/>
    </location>
</feature>
<dbReference type="InterPro" id="IPR036291">
    <property type="entry name" value="NAD(P)-bd_dom_sf"/>
</dbReference>
<dbReference type="AlphaFoldDB" id="A0A809S8E2"/>
<dbReference type="Proteomes" id="UP000662914">
    <property type="component" value="Chromosome"/>
</dbReference>
<dbReference type="KEGG" id="ddz:DSYM_02430"/>
<reference evidence="2" key="1">
    <citation type="journal article" name="DNA Res.">
        <title>The physiological potential of anammox bacteria as revealed by their core genome structure.</title>
        <authorList>
            <person name="Okubo T."/>
            <person name="Toyoda A."/>
            <person name="Fukuhara K."/>
            <person name="Uchiyama I."/>
            <person name="Harigaya Y."/>
            <person name="Kuroiwa M."/>
            <person name="Suzuki T."/>
            <person name="Murakami Y."/>
            <person name="Suwa Y."/>
            <person name="Takami H."/>
        </authorList>
    </citation>
    <scope>NUCLEOTIDE SEQUENCE</scope>
    <source>
        <strain evidence="2">317325-3</strain>
    </source>
</reference>
<evidence type="ECO:0000313" key="2">
    <source>
        <dbReference type="EMBL" id="BBO19544.1"/>
    </source>
</evidence>
<dbReference type="PANTHER" id="PTHR43245:SF23">
    <property type="entry name" value="NAD(P)-BINDING DOMAIN-CONTAINING PROTEIN"/>
    <property type="match status" value="1"/>
</dbReference>
<dbReference type="CDD" id="cd08946">
    <property type="entry name" value="SDR_e"/>
    <property type="match status" value="1"/>
</dbReference>
<dbReference type="Gene3D" id="3.40.50.720">
    <property type="entry name" value="NAD(P)-binding Rossmann-like Domain"/>
    <property type="match status" value="1"/>
</dbReference>
<name>A0A809S8E2_9PROT</name>
<organism evidence="2 3">
    <name type="scientific">Candidatus Desulfobacillus denitrificans</name>
    <dbReference type="NCBI Taxonomy" id="2608985"/>
    <lineage>
        <taxon>Bacteria</taxon>
        <taxon>Pseudomonadati</taxon>
        <taxon>Pseudomonadota</taxon>
        <taxon>Betaproteobacteria</taxon>
        <taxon>Candidatus Desulfobacillus</taxon>
    </lineage>
</organism>
<proteinExistence type="predicted"/>
<evidence type="ECO:0000259" key="1">
    <source>
        <dbReference type="Pfam" id="PF01370"/>
    </source>
</evidence>
<sequence length="300" mass="32340">MRILLTGATGLIGSAVADRLRAQHPLVTLGRQADRVDVVVDLSDPAQLDGLQLPDAECLVHCAGVIDEDFRAEPMAAYRRATYGAEALARAAARAGCRRFIYLSSTHVYGAQVGTISEEAPANPQSHYALAHFCTEQLFRRQAAVDEGSCVILRPNAVFGLPPHADTFQRWSLIPFSFPREAAETGRIVLKSSGLQRRNFVSAAAIADMAARCVAGDLADAAGVINVLGADTESVYDFAQRCRRITETQRGRPCVVERPPASLEAPNAGAGSDFMPVSRFGQPRPAGELDDFIRRFTALC</sequence>
<evidence type="ECO:0000313" key="3">
    <source>
        <dbReference type="Proteomes" id="UP000662914"/>
    </source>
</evidence>